<comment type="caution">
    <text evidence="3">Lacks conserved residue(s) required for the propagation of feature annotation.</text>
</comment>
<dbReference type="InterPro" id="IPR015526">
    <property type="entry name" value="Frizzled/SFRP"/>
</dbReference>
<feature type="non-terminal residue" evidence="6">
    <location>
        <position position="303"/>
    </location>
</feature>
<feature type="domain" description="FZ" evidence="5">
    <location>
        <begin position="97"/>
        <end position="165"/>
    </location>
</feature>
<dbReference type="GO" id="GO:0060070">
    <property type="term" value="P:canonical Wnt signaling pathway"/>
    <property type="evidence" value="ECO:0007669"/>
    <property type="project" value="TreeGrafter"/>
</dbReference>
<keyword evidence="7" id="KW-1185">Reference proteome</keyword>
<accession>A0A8S4A693</accession>
<organism evidence="6 7">
    <name type="scientific">Candidula unifasciata</name>
    <dbReference type="NCBI Taxonomy" id="100452"/>
    <lineage>
        <taxon>Eukaryota</taxon>
        <taxon>Metazoa</taxon>
        <taxon>Spiralia</taxon>
        <taxon>Lophotrochozoa</taxon>
        <taxon>Mollusca</taxon>
        <taxon>Gastropoda</taxon>
        <taxon>Heterobranchia</taxon>
        <taxon>Euthyneura</taxon>
        <taxon>Panpulmonata</taxon>
        <taxon>Eupulmonata</taxon>
        <taxon>Stylommatophora</taxon>
        <taxon>Helicina</taxon>
        <taxon>Helicoidea</taxon>
        <taxon>Geomitridae</taxon>
        <taxon>Candidula</taxon>
    </lineage>
</organism>
<dbReference type="InterPro" id="IPR036790">
    <property type="entry name" value="Frizzled_dom_sf"/>
</dbReference>
<gene>
    <name evidence="6" type="ORF">CUNI_LOCUS21163</name>
</gene>
<evidence type="ECO:0000256" key="1">
    <source>
        <dbReference type="ARBA" id="ARBA00022473"/>
    </source>
</evidence>
<dbReference type="InterPro" id="IPR020067">
    <property type="entry name" value="Frizzled_dom"/>
</dbReference>
<dbReference type="Proteomes" id="UP000678393">
    <property type="component" value="Unassembled WGS sequence"/>
</dbReference>
<proteinExistence type="predicted"/>
<dbReference type="SUPFAM" id="SSF63501">
    <property type="entry name" value="Frizzled cysteine-rich domain"/>
    <property type="match status" value="1"/>
</dbReference>
<keyword evidence="2" id="KW-1015">Disulfide bond</keyword>
<evidence type="ECO:0000256" key="2">
    <source>
        <dbReference type="ARBA" id="ARBA00023157"/>
    </source>
</evidence>
<dbReference type="GO" id="GO:0042813">
    <property type="term" value="F:Wnt receptor activity"/>
    <property type="evidence" value="ECO:0007669"/>
    <property type="project" value="TreeGrafter"/>
</dbReference>
<sequence>MKLRNSIFCILQIILSCHVSSTTSFSSFKGPASALGSTKADSVHQICRSVEVKQCSKMYNSTFVKNSNEVASWKETNRKVNTILNSFSQNSRAIIAFVCTLYLPPCVDKNSDFGGTEGSKVNILSQPCRQMCQLATEEGQRLLTSGAQLWPGQCQTLPTENCINLIGANKILFVEQSISAVPSKTLQKSIPEFAPLDVELGKDDGFEVEVISYSNKRIPERRYDIANFGDPSLFQGWADVQATGAANDYCRVVGKLKRRFLSCNLAGSTGQGHHYVSRLGFDPGYHHTWFMRDMDGDGRDDYC</sequence>
<evidence type="ECO:0000313" key="6">
    <source>
        <dbReference type="EMBL" id="CAG5135605.1"/>
    </source>
</evidence>
<reference evidence="6" key="1">
    <citation type="submission" date="2021-04" db="EMBL/GenBank/DDBJ databases">
        <authorList>
            <consortium name="Molecular Ecology Group"/>
        </authorList>
    </citation>
    <scope>NUCLEOTIDE SEQUENCE</scope>
</reference>
<name>A0A8S4A693_9EUPU</name>
<dbReference type="GO" id="GO:0017147">
    <property type="term" value="F:Wnt-protein binding"/>
    <property type="evidence" value="ECO:0007669"/>
    <property type="project" value="TreeGrafter"/>
</dbReference>
<evidence type="ECO:0000313" key="7">
    <source>
        <dbReference type="Proteomes" id="UP000678393"/>
    </source>
</evidence>
<dbReference type="PANTHER" id="PTHR11309">
    <property type="entry name" value="FRIZZLED"/>
    <property type="match status" value="1"/>
</dbReference>
<keyword evidence="1" id="KW-0217">Developmental protein</keyword>
<feature type="signal peptide" evidence="4">
    <location>
        <begin position="1"/>
        <end position="24"/>
    </location>
</feature>
<dbReference type="PROSITE" id="PS50038">
    <property type="entry name" value="FZ"/>
    <property type="match status" value="1"/>
</dbReference>
<protein>
    <recommendedName>
        <fullName evidence="5">FZ domain-containing protein</fullName>
    </recommendedName>
</protein>
<comment type="caution">
    <text evidence="6">The sequence shown here is derived from an EMBL/GenBank/DDBJ whole genome shotgun (WGS) entry which is preliminary data.</text>
</comment>
<dbReference type="GO" id="GO:0005886">
    <property type="term" value="C:plasma membrane"/>
    <property type="evidence" value="ECO:0007669"/>
    <property type="project" value="TreeGrafter"/>
</dbReference>
<dbReference type="OrthoDB" id="5985519at2759"/>
<evidence type="ECO:0000256" key="4">
    <source>
        <dbReference type="SAM" id="SignalP"/>
    </source>
</evidence>
<dbReference type="PROSITE" id="PS51257">
    <property type="entry name" value="PROKAR_LIPOPROTEIN"/>
    <property type="match status" value="1"/>
</dbReference>
<keyword evidence="4" id="KW-0732">Signal</keyword>
<evidence type="ECO:0000256" key="3">
    <source>
        <dbReference type="PROSITE-ProRule" id="PRU00090"/>
    </source>
</evidence>
<dbReference type="EMBL" id="CAJHNH020008436">
    <property type="protein sequence ID" value="CAG5135605.1"/>
    <property type="molecule type" value="Genomic_DNA"/>
</dbReference>
<dbReference type="GO" id="GO:0035567">
    <property type="term" value="P:non-canonical Wnt signaling pathway"/>
    <property type="evidence" value="ECO:0007669"/>
    <property type="project" value="TreeGrafter"/>
</dbReference>
<evidence type="ECO:0000259" key="5">
    <source>
        <dbReference type="PROSITE" id="PS50038"/>
    </source>
</evidence>
<dbReference type="AlphaFoldDB" id="A0A8S4A693"/>
<feature type="chain" id="PRO_5035803929" description="FZ domain-containing protein" evidence="4">
    <location>
        <begin position="25"/>
        <end position="303"/>
    </location>
</feature>
<dbReference type="Gene3D" id="1.10.2000.10">
    <property type="entry name" value="Frizzled cysteine-rich domain"/>
    <property type="match status" value="1"/>
</dbReference>
<dbReference type="Pfam" id="PF01392">
    <property type="entry name" value="Fz"/>
    <property type="match status" value="1"/>
</dbReference>